<comment type="caution">
    <text evidence="1">The sequence shown here is derived from an EMBL/GenBank/DDBJ whole genome shotgun (WGS) entry which is preliminary data.</text>
</comment>
<dbReference type="Proteomes" id="UP000051276">
    <property type="component" value="Unassembled WGS sequence"/>
</dbReference>
<accession>A0A0T5YWR4</accession>
<dbReference type="Pfam" id="PF07793">
    <property type="entry name" value="DUF1631"/>
    <property type="match status" value="1"/>
</dbReference>
<evidence type="ECO:0000313" key="1">
    <source>
        <dbReference type="EMBL" id="KRT55065.1"/>
    </source>
</evidence>
<protein>
    <recommendedName>
        <fullName evidence="5">Thymidine phosphorylase</fullName>
    </recommendedName>
</protein>
<keyword evidence="4" id="KW-1185">Reference proteome</keyword>
<organism evidence="1 4">
    <name type="scientific">endosymbiont of Ridgeia piscesae</name>
    <dbReference type="NCBI Taxonomy" id="54398"/>
    <lineage>
        <taxon>Bacteria</taxon>
        <taxon>Pseudomonadati</taxon>
        <taxon>Pseudomonadota</taxon>
        <taxon>Gammaproteobacteria</taxon>
        <taxon>sulfur-oxidizing symbionts</taxon>
    </lineage>
</organism>
<gene>
    <name evidence="1" type="ORF">Ga0074115_11337</name>
    <name evidence="2" type="ORF">Ga0076813_16873</name>
</gene>
<evidence type="ECO:0000313" key="2">
    <source>
        <dbReference type="EMBL" id="KRT60205.1"/>
    </source>
</evidence>
<evidence type="ECO:0000313" key="4">
    <source>
        <dbReference type="Proteomes" id="UP000051634"/>
    </source>
</evidence>
<reference evidence="3 4" key="1">
    <citation type="submission" date="2015-11" db="EMBL/GenBank/DDBJ databases">
        <title>The genome of Candidatus Endoriftia persephone in Ridgeia piscesae and population structure of the North Eastern Pacific vestimentiferan symbionts.</title>
        <authorList>
            <person name="Perez M."/>
            <person name="Juniper K.S."/>
        </authorList>
    </citation>
    <scope>NUCLEOTIDE SEQUENCE [LARGE SCALE GENOMIC DNA]</scope>
    <source>
        <strain evidence="2">Ind10</strain>
        <strain evidence="1">Ind11</strain>
    </source>
</reference>
<proteinExistence type="predicted"/>
<sequence length="757" mass="85807">MQRQDNIISFDGQESPKRRISLDANSRRLIDACRKLVVKMLPQLMAGLFEKLDDAMYELADKSEHNSLQSTYFNTMRDLRKDRVRIDREFCREVLDRYDRFWETGEVDVSQRSFDELSRESEMSLLDDNELEDSLALVNMISKGENRYSRELYALGRRFAHIANLADEVSSQNNPLAPAVICTAFQESLRSLPVELPVKLIIYKQFDKQVMHYVGGLYDELNLLLGKAGVIAKLTPRVRRNPVAPAVKQAKHDLHGDSELSEEVDELQAEVFERLQGLLANRRGSSSYPAAGGVGGVSLPSVDTVELLGALSALQQSNVVMVPFGAAEQHQDDLRQRLDSDLRMRDGSEVQRALGDMDNDTIDVISMLFEFILDDHSLPDAMKALLSRLQIPMLKVAIIDKTFFSRKVHPARQLLNNLAQAAIGWNEASDRKSDLLYQKIESVVKAILTEFVDDPSIFTELNDDFSSWWEKEQRGADIAEQRTTQVSRGKEQLRAAKLRVTEEINSRLQMQPVIPHVVIALLKDGWKDVMLLNYLRQGPDSDDWKESLEIVDKLLWSVRPKEEYAERQELLRNIPELLRNLRERLNSISFDQHKMARLFKELQNCHISCLRGKELPSPVNTAMAVAEKQVSFPDSRLLETSSLLADSEVIETPSVPHDEFTEIAENLEVGTWLEMDQKQGDGKLRVKLSWKSDVSDAYIFVNRKGVKALDLTVQGLAARFREGSARLLSDGSMPIMDRALDAMLGALHDTREGAVSA</sequence>
<evidence type="ECO:0000313" key="3">
    <source>
        <dbReference type="Proteomes" id="UP000051276"/>
    </source>
</evidence>
<dbReference type="InterPro" id="IPR012434">
    <property type="entry name" value="DUF1631"/>
</dbReference>
<dbReference type="EMBL" id="LDXT01000084">
    <property type="protein sequence ID" value="KRT55065.1"/>
    <property type="molecule type" value="Genomic_DNA"/>
</dbReference>
<dbReference type="AlphaFoldDB" id="A0A0T5YWR4"/>
<dbReference type="OrthoDB" id="6188167at2"/>
<dbReference type="EMBL" id="LMXI01000007">
    <property type="protein sequence ID" value="KRT60205.1"/>
    <property type="molecule type" value="Genomic_DNA"/>
</dbReference>
<evidence type="ECO:0008006" key="5">
    <source>
        <dbReference type="Google" id="ProtNLM"/>
    </source>
</evidence>
<dbReference type="STRING" id="54398.Ga0074115_11337"/>
<dbReference type="Proteomes" id="UP000051634">
    <property type="component" value="Unassembled WGS sequence"/>
</dbReference>
<dbReference type="PATRIC" id="fig|54398.3.peg.1820"/>
<dbReference type="RefSeq" id="WP_057955831.1">
    <property type="nucleotide sequence ID" value="NZ_KQ556894.1"/>
</dbReference>
<name>A0A0T5YWR4_9GAMM</name>